<accession>A0A6A6CJY6</accession>
<evidence type="ECO:0000313" key="1">
    <source>
        <dbReference type="EMBL" id="KAF2167547.1"/>
    </source>
</evidence>
<name>A0A6A6CJY6_ZASCE</name>
<keyword evidence="2" id="KW-1185">Reference proteome</keyword>
<dbReference type="EMBL" id="ML993593">
    <property type="protein sequence ID" value="KAF2167547.1"/>
    <property type="molecule type" value="Genomic_DNA"/>
</dbReference>
<protein>
    <submittedName>
        <fullName evidence="1">Uncharacterized protein</fullName>
    </submittedName>
</protein>
<organism evidence="1 2">
    <name type="scientific">Zasmidium cellare ATCC 36951</name>
    <dbReference type="NCBI Taxonomy" id="1080233"/>
    <lineage>
        <taxon>Eukaryota</taxon>
        <taxon>Fungi</taxon>
        <taxon>Dikarya</taxon>
        <taxon>Ascomycota</taxon>
        <taxon>Pezizomycotina</taxon>
        <taxon>Dothideomycetes</taxon>
        <taxon>Dothideomycetidae</taxon>
        <taxon>Mycosphaerellales</taxon>
        <taxon>Mycosphaerellaceae</taxon>
        <taxon>Zasmidium</taxon>
    </lineage>
</organism>
<proteinExistence type="predicted"/>
<dbReference type="Proteomes" id="UP000799537">
    <property type="component" value="Unassembled WGS sequence"/>
</dbReference>
<dbReference type="AlphaFoldDB" id="A0A6A6CJY6"/>
<dbReference type="OrthoDB" id="3912095at2759"/>
<reference evidence="1" key="1">
    <citation type="journal article" date="2020" name="Stud. Mycol.">
        <title>101 Dothideomycetes genomes: a test case for predicting lifestyles and emergence of pathogens.</title>
        <authorList>
            <person name="Haridas S."/>
            <person name="Albert R."/>
            <person name="Binder M."/>
            <person name="Bloem J."/>
            <person name="Labutti K."/>
            <person name="Salamov A."/>
            <person name="Andreopoulos B."/>
            <person name="Baker S."/>
            <person name="Barry K."/>
            <person name="Bills G."/>
            <person name="Bluhm B."/>
            <person name="Cannon C."/>
            <person name="Castanera R."/>
            <person name="Culley D."/>
            <person name="Daum C."/>
            <person name="Ezra D."/>
            <person name="Gonzalez J."/>
            <person name="Henrissat B."/>
            <person name="Kuo A."/>
            <person name="Liang C."/>
            <person name="Lipzen A."/>
            <person name="Lutzoni F."/>
            <person name="Magnuson J."/>
            <person name="Mondo S."/>
            <person name="Nolan M."/>
            <person name="Ohm R."/>
            <person name="Pangilinan J."/>
            <person name="Park H.-J."/>
            <person name="Ramirez L."/>
            <person name="Alfaro M."/>
            <person name="Sun H."/>
            <person name="Tritt A."/>
            <person name="Yoshinaga Y."/>
            <person name="Zwiers L.-H."/>
            <person name="Turgeon B."/>
            <person name="Goodwin S."/>
            <person name="Spatafora J."/>
            <person name="Crous P."/>
            <person name="Grigoriev I."/>
        </authorList>
    </citation>
    <scope>NUCLEOTIDE SEQUENCE</scope>
    <source>
        <strain evidence="1">ATCC 36951</strain>
    </source>
</reference>
<dbReference type="GeneID" id="54559569"/>
<sequence length="280" mass="31804">MAHSIHEMLVADDDLDREVVRHRMHELWQLKQSRPQLFKGSSFTIEAKLRKTSASNSRLEKYKGPDTETVEYVRTMKSEWSRNPQSFWLPPTTAYSSLTSLSPEAQMVALYLQATPVFDHHGASQREHSSVLGYHIYLPPSVSGDHDPVKVFNEMLTKGSRYNNLGKHLGRGVVFVLGNEVVESFWTKDLPKSESSPDFKAFLQNAIAGNLAPLAREYTGLCKNLIDWYRQHLTGSSAIHDEPTSARTVGPVICEPVQSEDDQLQELFDFEEYMQVQGDF</sequence>
<gene>
    <name evidence="1" type="ORF">M409DRAFT_22352</name>
</gene>
<evidence type="ECO:0000313" key="2">
    <source>
        <dbReference type="Proteomes" id="UP000799537"/>
    </source>
</evidence>
<dbReference type="RefSeq" id="XP_033668436.1">
    <property type="nucleotide sequence ID" value="XM_033806297.1"/>
</dbReference>